<proteinExistence type="predicted"/>
<dbReference type="EMBL" id="QKYN01000262">
    <property type="protein sequence ID" value="RAG80311.1"/>
    <property type="molecule type" value="Genomic_DNA"/>
</dbReference>
<sequence length="158" mass="17505">MSQAERIHVDHSVTKRLGNWTSADTFEIKARGGGVVVDLRSPGIPAEVEVRVEMQRAMVKLLVPEDATVDQWDLRWSGKGKVKDGQAPAEPGLRRIRLVGTAADSEIRVHRGGVAMVSAMMSREYLDDLRRARKEGRLPVIDDPTRNPFAAPRRQASA</sequence>
<comment type="caution">
    <text evidence="2">The sequence shown here is derived from an EMBL/GenBank/DDBJ whole genome shotgun (WGS) entry which is preliminary data.</text>
</comment>
<reference evidence="2 3" key="1">
    <citation type="submission" date="2018-06" db="EMBL/GenBank/DDBJ databases">
        <title>Streptacidiphilus pinicola sp. nov., isolated from pine grove soil.</title>
        <authorList>
            <person name="Roh S.G."/>
            <person name="Park S."/>
            <person name="Kim M.-K."/>
            <person name="Yun B.-R."/>
            <person name="Park J."/>
            <person name="Kim M.J."/>
            <person name="Kim Y.S."/>
            <person name="Kim S.B."/>
        </authorList>
    </citation>
    <scope>NUCLEOTIDE SEQUENCE [LARGE SCALE GENOMIC DNA]</scope>
    <source>
        <strain evidence="2 3">MMS16-CNU450</strain>
    </source>
</reference>
<gene>
    <name evidence="2" type="ORF">DN069_38830</name>
</gene>
<dbReference type="OrthoDB" id="4542805at2"/>
<evidence type="ECO:0000313" key="3">
    <source>
        <dbReference type="Proteomes" id="UP000248889"/>
    </source>
</evidence>
<evidence type="ECO:0000256" key="1">
    <source>
        <dbReference type="SAM" id="MobiDB-lite"/>
    </source>
</evidence>
<dbReference type="RefSeq" id="WP_111507944.1">
    <property type="nucleotide sequence ID" value="NZ_QKYN01000262.1"/>
</dbReference>
<protein>
    <submittedName>
        <fullName evidence="2">Uncharacterized protein</fullName>
    </submittedName>
</protein>
<feature type="region of interest" description="Disordered" evidence="1">
    <location>
        <begin position="137"/>
        <end position="158"/>
    </location>
</feature>
<accession>A0A2X0IAD8</accession>
<name>A0A2X0IAD8_9ACTN</name>
<organism evidence="2 3">
    <name type="scientific">Streptacidiphilus pinicola</name>
    <dbReference type="NCBI Taxonomy" id="2219663"/>
    <lineage>
        <taxon>Bacteria</taxon>
        <taxon>Bacillati</taxon>
        <taxon>Actinomycetota</taxon>
        <taxon>Actinomycetes</taxon>
        <taxon>Kitasatosporales</taxon>
        <taxon>Streptomycetaceae</taxon>
        <taxon>Streptacidiphilus</taxon>
    </lineage>
</organism>
<evidence type="ECO:0000313" key="2">
    <source>
        <dbReference type="EMBL" id="RAG80311.1"/>
    </source>
</evidence>
<dbReference type="AlphaFoldDB" id="A0A2X0IAD8"/>
<dbReference type="Proteomes" id="UP000248889">
    <property type="component" value="Unassembled WGS sequence"/>
</dbReference>
<keyword evidence="3" id="KW-1185">Reference proteome</keyword>